<evidence type="ECO:0000256" key="8">
    <source>
        <dbReference type="ARBA" id="ARBA00022824"/>
    </source>
</evidence>
<evidence type="ECO:0000256" key="9">
    <source>
        <dbReference type="ARBA" id="ARBA00022989"/>
    </source>
</evidence>
<dbReference type="InterPro" id="IPR005599">
    <property type="entry name" value="GPI_mannosylTrfase"/>
</dbReference>
<gene>
    <name evidence="14" type="ORF">A1O3_07688</name>
</gene>
<comment type="pathway">
    <text evidence="2">Glycolipid biosynthesis; glycosylphosphatidylinositol-anchor biosynthesis.</text>
</comment>
<evidence type="ECO:0000256" key="7">
    <source>
        <dbReference type="ARBA" id="ARBA00022692"/>
    </source>
</evidence>
<keyword evidence="6" id="KW-0808">Transferase</keyword>
<evidence type="ECO:0000256" key="4">
    <source>
        <dbReference type="ARBA" id="ARBA00022502"/>
    </source>
</evidence>
<dbReference type="Proteomes" id="UP000019478">
    <property type="component" value="Unassembled WGS sequence"/>
</dbReference>
<sequence>MGDNVDKETSRPDTALKDTAVTVAAPATATNVPGASPSPSQRFLLPNNHNLFLLLIGFRLLNALTVQTFFQPDEYFQALEPAWRLAFGEDAGAWITWEWKSHLRSAIHPTVFALWYRGACAVADFFHLEAHAQAELLLAAPKSLQAIFAAVTDFYTWKLASYAYGTNSSATLATLLLTVTSPWHWFGSTRTFSNCLETTLTVVALYHWPWHWQLPLDNPGAHVVRVRQQVADGTDIVTRLRRALLCAALATILRPTNILVWGVLTWLTFLRGWKSIGPSWAECSLFARETVLCGGLVLLLSTLIDRIFYDSWVFPPLDFLHVNVVQSIATFYGNNDWHYYLSQGYPLLLTTALPFTLAGLYRVLSPSSGTTSSEATPPGRTMLSSLSIVCLLVPSAFSNIAHKEVRFIYPLLPALHVVTGLPLSSFFGPQPSQHSGAAQFTHKMLLALLLALNISVAYYTTQVHNSGIIELTHYLRTEFETTYLPAAGVGTASNMTVGMLMPCHSTPWRSHLQYPPSTTRPGIHAWALTCEPPLNLNATERTSYLDEADQFYADPLIWLKKNMSRHPPRAESTDGMRANGVFARDERARHGLHITSESTLRQREEELWSTGQSRRRPWPEYLVFFAQLEPTLTVALRGSGYGECHRLFNSHWHDDWRRTGDVVIWCLDQERQDARRSSSRPSRLPAEEQIELEDAVRNRDRGRHPSAESLALGRGQQVMSVQKTPKTKTKTSAPVTRVVEKPFWKAREPERKDT</sequence>
<evidence type="ECO:0000313" key="15">
    <source>
        <dbReference type="Proteomes" id="UP000019478"/>
    </source>
</evidence>
<dbReference type="GO" id="GO:0006506">
    <property type="term" value="P:GPI anchor biosynthetic process"/>
    <property type="evidence" value="ECO:0007669"/>
    <property type="project" value="UniProtKB-UniPathway"/>
</dbReference>
<evidence type="ECO:0000256" key="10">
    <source>
        <dbReference type="ARBA" id="ARBA00023136"/>
    </source>
</evidence>
<evidence type="ECO:0000313" key="14">
    <source>
        <dbReference type="EMBL" id="EXJ81397.1"/>
    </source>
</evidence>
<dbReference type="UniPathway" id="UPA00196"/>
<evidence type="ECO:0000256" key="5">
    <source>
        <dbReference type="ARBA" id="ARBA00022676"/>
    </source>
</evidence>
<dbReference type="Pfam" id="PF03901">
    <property type="entry name" value="Glyco_transf_22"/>
    <property type="match status" value="1"/>
</dbReference>
<evidence type="ECO:0000256" key="6">
    <source>
        <dbReference type="ARBA" id="ARBA00022679"/>
    </source>
</evidence>
<feature type="region of interest" description="Disordered" evidence="13">
    <location>
        <begin position="675"/>
        <end position="754"/>
    </location>
</feature>
<keyword evidence="5 12" id="KW-0328">Glycosyltransferase</keyword>
<keyword evidence="10" id="KW-0472">Membrane</keyword>
<feature type="compositionally biased region" description="Basic and acidic residues" evidence="13">
    <location>
        <begin position="738"/>
        <end position="754"/>
    </location>
</feature>
<organism evidence="14 15">
    <name type="scientific">Capronia epimyces CBS 606.96</name>
    <dbReference type="NCBI Taxonomy" id="1182542"/>
    <lineage>
        <taxon>Eukaryota</taxon>
        <taxon>Fungi</taxon>
        <taxon>Dikarya</taxon>
        <taxon>Ascomycota</taxon>
        <taxon>Pezizomycotina</taxon>
        <taxon>Eurotiomycetes</taxon>
        <taxon>Chaetothyriomycetidae</taxon>
        <taxon>Chaetothyriales</taxon>
        <taxon>Herpotrichiellaceae</taxon>
        <taxon>Capronia</taxon>
    </lineage>
</organism>
<comment type="function">
    <text evidence="11">Mannosyltransferase involved in glycosylphosphatidylinositol-anchor biosynthesis. Transfers the third mannose to Man2-GlcN-acyl-PI during GPI precursor assembly.</text>
</comment>
<dbReference type="GO" id="GO:0005789">
    <property type="term" value="C:endoplasmic reticulum membrane"/>
    <property type="evidence" value="ECO:0007669"/>
    <property type="project" value="UniProtKB-SubCell"/>
</dbReference>
<dbReference type="GeneID" id="19171785"/>
<dbReference type="GO" id="GO:0000026">
    <property type="term" value="F:alpha-1,2-mannosyltransferase activity"/>
    <property type="evidence" value="ECO:0007669"/>
    <property type="project" value="TreeGrafter"/>
</dbReference>
<dbReference type="PANTHER" id="PTHR22760">
    <property type="entry name" value="GLYCOSYLTRANSFERASE"/>
    <property type="match status" value="1"/>
</dbReference>
<dbReference type="EMBL" id="AMGY01000006">
    <property type="protein sequence ID" value="EXJ81397.1"/>
    <property type="molecule type" value="Genomic_DNA"/>
</dbReference>
<accession>W9XLL1</accession>
<keyword evidence="7" id="KW-0812">Transmembrane</keyword>
<dbReference type="eggNOG" id="KOG1771">
    <property type="taxonomic scope" value="Eukaryota"/>
</dbReference>
<evidence type="ECO:0000256" key="2">
    <source>
        <dbReference type="ARBA" id="ARBA00004687"/>
    </source>
</evidence>
<dbReference type="AlphaFoldDB" id="W9XLL1"/>
<reference evidence="14 15" key="1">
    <citation type="submission" date="2013-03" db="EMBL/GenBank/DDBJ databases">
        <title>The Genome Sequence of Capronia epimyces CBS 606.96.</title>
        <authorList>
            <consortium name="The Broad Institute Genomics Platform"/>
            <person name="Cuomo C."/>
            <person name="de Hoog S."/>
            <person name="Gorbushina A."/>
            <person name="Walker B."/>
            <person name="Young S.K."/>
            <person name="Zeng Q."/>
            <person name="Gargeya S."/>
            <person name="Fitzgerald M."/>
            <person name="Haas B."/>
            <person name="Abouelleil A."/>
            <person name="Allen A.W."/>
            <person name="Alvarado L."/>
            <person name="Arachchi H.M."/>
            <person name="Berlin A.M."/>
            <person name="Chapman S.B."/>
            <person name="Gainer-Dewar J."/>
            <person name="Goldberg J."/>
            <person name="Griggs A."/>
            <person name="Gujja S."/>
            <person name="Hansen M."/>
            <person name="Howarth C."/>
            <person name="Imamovic A."/>
            <person name="Ireland A."/>
            <person name="Larimer J."/>
            <person name="McCowan C."/>
            <person name="Murphy C."/>
            <person name="Pearson M."/>
            <person name="Poon T.W."/>
            <person name="Priest M."/>
            <person name="Roberts A."/>
            <person name="Saif S."/>
            <person name="Shea T."/>
            <person name="Sisk P."/>
            <person name="Sykes S."/>
            <person name="Wortman J."/>
            <person name="Nusbaum C."/>
            <person name="Birren B."/>
        </authorList>
    </citation>
    <scope>NUCLEOTIDE SEQUENCE [LARGE SCALE GENOMIC DNA]</scope>
    <source>
        <strain evidence="14 15">CBS 606.96</strain>
    </source>
</reference>
<name>W9XLL1_9EURO</name>
<feature type="compositionally biased region" description="Basic and acidic residues" evidence="13">
    <location>
        <begin position="694"/>
        <end position="706"/>
    </location>
</feature>
<keyword evidence="9" id="KW-1133">Transmembrane helix</keyword>
<keyword evidence="4" id="KW-0337">GPI-anchor biosynthesis</keyword>
<evidence type="ECO:0000256" key="13">
    <source>
        <dbReference type="SAM" id="MobiDB-lite"/>
    </source>
</evidence>
<dbReference type="EC" id="2.4.1.-" evidence="12"/>
<evidence type="ECO:0000256" key="1">
    <source>
        <dbReference type="ARBA" id="ARBA00004477"/>
    </source>
</evidence>
<dbReference type="STRING" id="1182542.W9XLL1"/>
<comment type="similarity">
    <text evidence="3">Belongs to the glycosyltransferase 22 family. PIGB subfamily.</text>
</comment>
<evidence type="ECO:0000256" key="3">
    <source>
        <dbReference type="ARBA" id="ARBA00006065"/>
    </source>
</evidence>
<dbReference type="HOGENOM" id="CLU_012353_1_0_1"/>
<dbReference type="OrthoDB" id="416834at2759"/>
<dbReference type="PANTHER" id="PTHR22760:SF4">
    <property type="entry name" value="GPI MANNOSYLTRANSFERASE 3"/>
    <property type="match status" value="1"/>
</dbReference>
<evidence type="ECO:0000256" key="11">
    <source>
        <dbReference type="ARBA" id="ARBA00024708"/>
    </source>
</evidence>
<evidence type="ECO:0000256" key="12">
    <source>
        <dbReference type="RuleBase" id="RU363075"/>
    </source>
</evidence>
<comment type="caution">
    <text evidence="14">The sequence shown here is derived from an EMBL/GenBank/DDBJ whole genome shotgun (WGS) entry which is preliminary data.</text>
</comment>
<comment type="subcellular location">
    <subcellularLocation>
        <location evidence="1 12">Endoplasmic reticulum membrane</location>
        <topology evidence="1 12">Multi-pass membrane protein</topology>
    </subcellularLocation>
</comment>
<keyword evidence="8 12" id="KW-0256">Endoplasmic reticulum</keyword>
<protein>
    <recommendedName>
        <fullName evidence="12">Mannosyltransferase</fullName>
        <ecNumber evidence="12">2.4.1.-</ecNumber>
    </recommendedName>
</protein>
<dbReference type="RefSeq" id="XP_007735985.1">
    <property type="nucleotide sequence ID" value="XM_007737795.1"/>
</dbReference>
<proteinExistence type="inferred from homology"/>
<keyword evidence="15" id="KW-1185">Reference proteome</keyword>